<dbReference type="PANTHER" id="PTHR43227">
    <property type="entry name" value="BLL4140 PROTEIN"/>
    <property type="match status" value="1"/>
</dbReference>
<dbReference type="CDD" id="cd06261">
    <property type="entry name" value="TM_PBP2"/>
    <property type="match status" value="1"/>
</dbReference>
<reference evidence="10" key="1">
    <citation type="journal article" date="2019" name="Int. J. Syst. Evol. Microbiol.">
        <title>The Global Catalogue of Microorganisms (GCM) 10K type strain sequencing project: providing services to taxonomists for standard genome sequencing and annotation.</title>
        <authorList>
            <consortium name="The Broad Institute Genomics Platform"/>
            <consortium name="The Broad Institute Genome Sequencing Center for Infectious Disease"/>
            <person name="Wu L."/>
            <person name="Ma J."/>
        </authorList>
    </citation>
    <scope>NUCLEOTIDE SEQUENCE [LARGE SCALE GENOMIC DNA]</scope>
    <source>
        <strain evidence="10">TISTR 1827</strain>
    </source>
</reference>
<evidence type="ECO:0000313" key="10">
    <source>
        <dbReference type="Proteomes" id="UP001597493"/>
    </source>
</evidence>
<feature type="transmembrane region" description="Helical" evidence="7">
    <location>
        <begin position="103"/>
        <end position="123"/>
    </location>
</feature>
<comment type="caution">
    <text evidence="9">The sequence shown here is derived from an EMBL/GenBank/DDBJ whole genome shotgun (WGS) entry which is preliminary data.</text>
</comment>
<gene>
    <name evidence="9" type="ORF">ACFSW5_00140</name>
</gene>
<evidence type="ECO:0000256" key="4">
    <source>
        <dbReference type="ARBA" id="ARBA00022692"/>
    </source>
</evidence>
<evidence type="ECO:0000256" key="6">
    <source>
        <dbReference type="ARBA" id="ARBA00023136"/>
    </source>
</evidence>
<feature type="domain" description="ABC transmembrane type-1" evidence="8">
    <location>
        <begin position="66"/>
        <end position="280"/>
    </location>
</feature>
<name>A0ABW5QR72_9BACL</name>
<keyword evidence="10" id="KW-1185">Reference proteome</keyword>
<dbReference type="Gene3D" id="1.10.3720.10">
    <property type="entry name" value="MetI-like"/>
    <property type="match status" value="1"/>
</dbReference>
<proteinExistence type="inferred from homology"/>
<dbReference type="Pfam" id="PF00528">
    <property type="entry name" value="BPD_transp_1"/>
    <property type="match status" value="1"/>
</dbReference>
<evidence type="ECO:0000256" key="7">
    <source>
        <dbReference type="RuleBase" id="RU363032"/>
    </source>
</evidence>
<dbReference type="InterPro" id="IPR000515">
    <property type="entry name" value="MetI-like"/>
</dbReference>
<feature type="transmembrane region" description="Helical" evidence="7">
    <location>
        <begin position="7"/>
        <end position="28"/>
    </location>
</feature>
<dbReference type="RefSeq" id="WP_379268428.1">
    <property type="nucleotide sequence ID" value="NZ_JBHUGT010000025.1"/>
</dbReference>
<organism evidence="9 10">
    <name type="scientific">Paenibacillus thailandensis</name>
    <dbReference type="NCBI Taxonomy" id="393250"/>
    <lineage>
        <taxon>Bacteria</taxon>
        <taxon>Bacillati</taxon>
        <taxon>Bacillota</taxon>
        <taxon>Bacilli</taxon>
        <taxon>Bacillales</taxon>
        <taxon>Paenibacillaceae</taxon>
        <taxon>Paenibacillus</taxon>
    </lineage>
</organism>
<dbReference type="SUPFAM" id="SSF161098">
    <property type="entry name" value="MetI-like"/>
    <property type="match status" value="1"/>
</dbReference>
<evidence type="ECO:0000256" key="1">
    <source>
        <dbReference type="ARBA" id="ARBA00004651"/>
    </source>
</evidence>
<feature type="transmembrane region" description="Helical" evidence="7">
    <location>
        <begin position="199"/>
        <end position="221"/>
    </location>
</feature>
<comment type="similarity">
    <text evidence="7">Belongs to the binding-protein-dependent transport system permease family.</text>
</comment>
<evidence type="ECO:0000259" key="8">
    <source>
        <dbReference type="PROSITE" id="PS50928"/>
    </source>
</evidence>
<dbReference type="PANTHER" id="PTHR43227:SF11">
    <property type="entry name" value="BLL4140 PROTEIN"/>
    <property type="match status" value="1"/>
</dbReference>
<comment type="subcellular location">
    <subcellularLocation>
        <location evidence="1 7">Cell membrane</location>
        <topology evidence="1 7">Multi-pass membrane protein</topology>
    </subcellularLocation>
</comment>
<protein>
    <submittedName>
        <fullName evidence="9">Carbohydrate ABC transporter permease</fullName>
    </submittedName>
</protein>
<feature type="transmembrane region" description="Helical" evidence="7">
    <location>
        <begin position="257"/>
        <end position="279"/>
    </location>
</feature>
<feature type="transmembrane region" description="Helical" evidence="7">
    <location>
        <begin position="153"/>
        <end position="178"/>
    </location>
</feature>
<sequence>MKNGKRILLLFFAPGTVLYLALFVYPTLSGFYYSFTDWDGLSPSYRYIGLDNYATLTEHIVFRKSIGNNLKFMLAVVFCQTVASLVLALMLQRNSKASTALRSLYFVPTILSSVSVGFIWTFMYDPSLGLINGVLDRIGLPVLSQNWLGDAHIAIFSLAAVQSWAHIGQMVILFVAGLQSIPRELLEAAKLDGGTRLQVFFRVTWPLLAPAAAVVVSYTTIQSFKAFDLVFTMTGGGPVYSTEILSTFIYNTAFTNYSFGLASAASMFFLLLIALITWLQFRVLRADRASYS</sequence>
<dbReference type="Proteomes" id="UP001597493">
    <property type="component" value="Unassembled WGS sequence"/>
</dbReference>
<dbReference type="EMBL" id="JBHUMY010000001">
    <property type="protein sequence ID" value="MFD2658670.1"/>
    <property type="molecule type" value="Genomic_DNA"/>
</dbReference>
<evidence type="ECO:0000313" key="9">
    <source>
        <dbReference type="EMBL" id="MFD2658670.1"/>
    </source>
</evidence>
<keyword evidence="2 7" id="KW-0813">Transport</keyword>
<evidence type="ECO:0000256" key="5">
    <source>
        <dbReference type="ARBA" id="ARBA00022989"/>
    </source>
</evidence>
<keyword evidence="6 7" id="KW-0472">Membrane</keyword>
<keyword evidence="4 7" id="KW-0812">Transmembrane</keyword>
<evidence type="ECO:0000256" key="3">
    <source>
        <dbReference type="ARBA" id="ARBA00022475"/>
    </source>
</evidence>
<evidence type="ECO:0000256" key="2">
    <source>
        <dbReference type="ARBA" id="ARBA00022448"/>
    </source>
</evidence>
<feature type="transmembrane region" description="Helical" evidence="7">
    <location>
        <begin position="72"/>
        <end position="91"/>
    </location>
</feature>
<dbReference type="InterPro" id="IPR035906">
    <property type="entry name" value="MetI-like_sf"/>
</dbReference>
<accession>A0ABW5QR72</accession>
<dbReference type="PROSITE" id="PS50928">
    <property type="entry name" value="ABC_TM1"/>
    <property type="match status" value="1"/>
</dbReference>
<keyword evidence="3" id="KW-1003">Cell membrane</keyword>
<dbReference type="InterPro" id="IPR050809">
    <property type="entry name" value="UgpAE/MalFG_permease"/>
</dbReference>
<keyword evidence="5 7" id="KW-1133">Transmembrane helix</keyword>